<dbReference type="PANTHER" id="PTHR42988:SF2">
    <property type="entry name" value="CYCLIC NUCLEOTIDE PHOSPHODIESTERASE CBUA0032-RELATED"/>
    <property type="match status" value="1"/>
</dbReference>
<dbReference type="InterPro" id="IPR004843">
    <property type="entry name" value="Calcineurin-like_PHP"/>
</dbReference>
<comment type="similarity">
    <text evidence="4">Belongs to the cyclic nucleotide phosphodiesterase class-III family.</text>
</comment>
<reference evidence="9" key="1">
    <citation type="submission" date="2021-10" db="EMBL/GenBank/DDBJ databases">
        <title>Anaerobic single-cell dispensing facilitates the cultivation of human gut bacteria.</title>
        <authorList>
            <person name="Afrizal A."/>
        </authorList>
    </citation>
    <scope>NUCLEOTIDE SEQUENCE</scope>
    <source>
        <strain evidence="9">CLA-AA-H274</strain>
    </source>
</reference>
<feature type="domain" description="Calcineurin-like phosphoesterase" evidence="7">
    <location>
        <begin position="145"/>
        <end position="378"/>
    </location>
</feature>
<keyword evidence="3" id="KW-0408">Iron</keyword>
<keyword evidence="10" id="KW-1185">Reference proteome</keyword>
<evidence type="ECO:0000256" key="1">
    <source>
        <dbReference type="ARBA" id="ARBA00022723"/>
    </source>
</evidence>
<accession>A0AAE3DHK5</accession>
<dbReference type="EMBL" id="JAJEPU010000008">
    <property type="protein sequence ID" value="MCC2164085.1"/>
    <property type="molecule type" value="Genomic_DNA"/>
</dbReference>
<evidence type="ECO:0000256" key="6">
    <source>
        <dbReference type="SAM" id="SignalP"/>
    </source>
</evidence>
<feature type="chain" id="PRO_5042045400" evidence="6">
    <location>
        <begin position="30"/>
        <end position="538"/>
    </location>
</feature>
<dbReference type="GO" id="GO:0046872">
    <property type="term" value="F:metal ion binding"/>
    <property type="evidence" value="ECO:0007669"/>
    <property type="project" value="UniProtKB-KW"/>
</dbReference>
<feature type="compositionally biased region" description="Low complexity" evidence="5">
    <location>
        <begin position="35"/>
        <end position="76"/>
    </location>
</feature>
<evidence type="ECO:0000259" key="8">
    <source>
        <dbReference type="Pfam" id="PF17839"/>
    </source>
</evidence>
<name>A0AAE3DHK5_9FIRM</name>
<evidence type="ECO:0000313" key="10">
    <source>
        <dbReference type="Proteomes" id="UP001198962"/>
    </source>
</evidence>
<feature type="signal peptide" evidence="6">
    <location>
        <begin position="1"/>
        <end position="29"/>
    </location>
</feature>
<dbReference type="PROSITE" id="PS51257">
    <property type="entry name" value="PROKAR_LIPOPROTEIN"/>
    <property type="match status" value="1"/>
</dbReference>
<evidence type="ECO:0000259" key="7">
    <source>
        <dbReference type="Pfam" id="PF00149"/>
    </source>
</evidence>
<sequence>MRKRKFWKLTSVVLIAGSVLLGSSGCARNANGDLASSSSTAEYASEDSSQSSSSSAESSPSKFSSESSSLSSSAEASSEEANDENRNDGNQGKENQADNQTKGSDGDQSKNSSSMSSSFNRWDRKDEKKRFERDGEWESHLIQGSDIHYFAKELTDNGPRFQEMVEYGDGKIVTYIDAITDAFLDEVMEYCPDALILSGDLTLEGEKKSHQELAKKLEKVEDAGIPVLVIPGNHDINNRKAGKYKGTQRMPAEYTTPEEFREIYRDFGYDEALSEDKTSLSYVYELDDETRILMLDTCQYCPVAKVGGAILSDTYDWIEEQLRSAWEDGVMLIPIAHHNLLDESEIYVDDCTIEHGEQLVDLLEEWDAPFFLSGHLHVQHYKRSSDNKGLPEMVTSSLATPGCKYGVLSYSPDGEFYYRTWAVDVEKWAKEHGSKKADLLNFDEFQGEFLRKVFYNQSQKALENIPGLTDAQKKQMSDYYADLNDAYYQGTAYRICKQAYQDPAYELWMDNNALTELPEYIEYILRDAKTDYNLLRSK</sequence>
<dbReference type="Proteomes" id="UP001198962">
    <property type="component" value="Unassembled WGS sequence"/>
</dbReference>
<gene>
    <name evidence="9" type="ORF">LKD32_04155</name>
</gene>
<comment type="caution">
    <text evidence="9">The sequence shown here is derived from an EMBL/GenBank/DDBJ whole genome shotgun (WGS) entry which is preliminary data.</text>
</comment>
<feature type="domain" description="Cyclic nucleotide phosphodiesterase C-terminal" evidence="8">
    <location>
        <begin position="424"/>
        <end position="531"/>
    </location>
</feature>
<feature type="region of interest" description="Disordered" evidence="5">
    <location>
        <begin position="27"/>
        <end position="134"/>
    </location>
</feature>
<dbReference type="InterPro" id="IPR040869">
    <property type="entry name" value="CNP_C"/>
</dbReference>
<evidence type="ECO:0000256" key="2">
    <source>
        <dbReference type="ARBA" id="ARBA00022801"/>
    </source>
</evidence>
<feature type="compositionally biased region" description="Low complexity" evidence="5">
    <location>
        <begin position="109"/>
        <end position="118"/>
    </location>
</feature>
<feature type="compositionally biased region" description="Polar residues" evidence="5">
    <location>
        <begin position="88"/>
        <end position="101"/>
    </location>
</feature>
<dbReference type="PANTHER" id="PTHR42988">
    <property type="entry name" value="PHOSPHOHYDROLASE"/>
    <property type="match status" value="1"/>
</dbReference>
<dbReference type="AlphaFoldDB" id="A0AAE3DHK5"/>
<keyword evidence="6" id="KW-0732">Signal</keyword>
<dbReference type="Pfam" id="PF00149">
    <property type="entry name" value="Metallophos"/>
    <property type="match status" value="1"/>
</dbReference>
<dbReference type="Gene3D" id="1.10.246.180">
    <property type="match status" value="1"/>
</dbReference>
<dbReference type="InterPro" id="IPR029052">
    <property type="entry name" value="Metallo-depent_PP-like"/>
</dbReference>
<evidence type="ECO:0000256" key="3">
    <source>
        <dbReference type="ARBA" id="ARBA00023004"/>
    </source>
</evidence>
<evidence type="ECO:0000256" key="4">
    <source>
        <dbReference type="ARBA" id="ARBA00025742"/>
    </source>
</evidence>
<evidence type="ECO:0000256" key="5">
    <source>
        <dbReference type="SAM" id="MobiDB-lite"/>
    </source>
</evidence>
<dbReference type="RefSeq" id="WP_308450814.1">
    <property type="nucleotide sequence ID" value="NZ_JAJEPU010000008.1"/>
</dbReference>
<keyword evidence="1" id="KW-0479">Metal-binding</keyword>
<dbReference type="Pfam" id="PF17839">
    <property type="entry name" value="CNP_C_terminal"/>
    <property type="match status" value="1"/>
</dbReference>
<protein>
    <submittedName>
        <fullName evidence="9">Metallophosphoesterase</fullName>
    </submittedName>
</protein>
<dbReference type="InterPro" id="IPR050884">
    <property type="entry name" value="CNP_phosphodiesterase-III"/>
</dbReference>
<organism evidence="9 10">
    <name type="scientific">Brotaphodocola catenula</name>
    <dbReference type="NCBI Taxonomy" id="2885361"/>
    <lineage>
        <taxon>Bacteria</taxon>
        <taxon>Bacillati</taxon>
        <taxon>Bacillota</taxon>
        <taxon>Clostridia</taxon>
        <taxon>Lachnospirales</taxon>
        <taxon>Lachnospiraceae</taxon>
        <taxon>Brotaphodocola</taxon>
    </lineage>
</organism>
<keyword evidence="2" id="KW-0378">Hydrolase</keyword>
<feature type="compositionally biased region" description="Basic and acidic residues" evidence="5">
    <location>
        <begin position="121"/>
        <end position="134"/>
    </location>
</feature>
<proteinExistence type="inferred from homology"/>
<dbReference type="GO" id="GO:0016787">
    <property type="term" value="F:hydrolase activity"/>
    <property type="evidence" value="ECO:0007669"/>
    <property type="project" value="UniProtKB-KW"/>
</dbReference>
<dbReference type="Gene3D" id="3.60.21.10">
    <property type="match status" value="1"/>
</dbReference>
<dbReference type="SUPFAM" id="SSF56300">
    <property type="entry name" value="Metallo-dependent phosphatases"/>
    <property type="match status" value="1"/>
</dbReference>
<evidence type="ECO:0000313" key="9">
    <source>
        <dbReference type="EMBL" id="MCC2164085.1"/>
    </source>
</evidence>